<comment type="caution">
    <text evidence="2">The sequence shown here is derived from an EMBL/GenBank/DDBJ whole genome shotgun (WGS) entry which is preliminary data.</text>
</comment>
<protein>
    <submittedName>
        <fullName evidence="2">Uncharacterized protein</fullName>
    </submittedName>
</protein>
<dbReference type="Proteomes" id="UP000288293">
    <property type="component" value="Unassembled WGS sequence"/>
</dbReference>
<keyword evidence="3" id="KW-1185">Reference proteome</keyword>
<evidence type="ECO:0000256" key="1">
    <source>
        <dbReference type="SAM" id="Phobius"/>
    </source>
</evidence>
<evidence type="ECO:0000313" key="3">
    <source>
        <dbReference type="Proteomes" id="UP000288293"/>
    </source>
</evidence>
<evidence type="ECO:0000313" key="2">
    <source>
        <dbReference type="EMBL" id="RUO26826.1"/>
    </source>
</evidence>
<accession>A0A432WA17</accession>
<dbReference type="AlphaFoldDB" id="A0A432WA17"/>
<feature type="transmembrane region" description="Helical" evidence="1">
    <location>
        <begin position="12"/>
        <end position="33"/>
    </location>
</feature>
<keyword evidence="1" id="KW-1133">Transmembrane helix</keyword>
<keyword evidence="1" id="KW-0812">Transmembrane</keyword>
<sequence length="142" mass="16469">MWLANWVGKVPFKIRLALVISILVAMFLLAGPVIIQHTGLWLVLIFLIFFDKILAKTEHKKTYSNDILKDVIVEGEYLKVGQQRIEKDKLSRIAIGESSKRYGYLQFPFNPKFAVSYYFPAEQTERLRAYLAQQLPDVTFVE</sequence>
<name>A0A432WA17_9GAMM</name>
<reference evidence="2 3" key="1">
    <citation type="journal article" date="2011" name="Front. Microbiol.">
        <title>Genomic signatures of strain selection and enhancement in Bacillus atrophaeus var. globigii, a historical biowarfare simulant.</title>
        <authorList>
            <person name="Gibbons H.S."/>
            <person name="Broomall S.M."/>
            <person name="McNew L.A."/>
            <person name="Daligault H."/>
            <person name="Chapman C."/>
            <person name="Bruce D."/>
            <person name="Karavis M."/>
            <person name="Krepps M."/>
            <person name="McGregor P.A."/>
            <person name="Hong C."/>
            <person name="Park K.H."/>
            <person name="Akmal A."/>
            <person name="Feldman A."/>
            <person name="Lin J.S."/>
            <person name="Chang W.E."/>
            <person name="Higgs B.W."/>
            <person name="Demirev P."/>
            <person name="Lindquist J."/>
            <person name="Liem A."/>
            <person name="Fochler E."/>
            <person name="Read T.D."/>
            <person name="Tapia R."/>
            <person name="Johnson S."/>
            <person name="Bishop-Lilly K.A."/>
            <person name="Detter C."/>
            <person name="Han C."/>
            <person name="Sozhamannan S."/>
            <person name="Rosenzweig C.N."/>
            <person name="Skowronski E.W."/>
        </authorList>
    </citation>
    <scope>NUCLEOTIDE SEQUENCE [LARGE SCALE GENOMIC DNA]</scope>
    <source>
        <strain evidence="2 3">MLST1</strain>
    </source>
</reference>
<organism evidence="2 3">
    <name type="scientific">Aliidiomarina minuta</name>
    <dbReference type="NCBI Taxonomy" id="880057"/>
    <lineage>
        <taxon>Bacteria</taxon>
        <taxon>Pseudomonadati</taxon>
        <taxon>Pseudomonadota</taxon>
        <taxon>Gammaproteobacteria</taxon>
        <taxon>Alteromonadales</taxon>
        <taxon>Idiomarinaceae</taxon>
        <taxon>Aliidiomarina</taxon>
    </lineage>
</organism>
<gene>
    <name evidence="2" type="ORF">CWE09_09085</name>
</gene>
<keyword evidence="1" id="KW-0472">Membrane</keyword>
<proteinExistence type="predicted"/>
<dbReference type="EMBL" id="PIPL01000001">
    <property type="protein sequence ID" value="RUO26826.1"/>
    <property type="molecule type" value="Genomic_DNA"/>
</dbReference>
<dbReference type="OrthoDB" id="6240951at2"/>
<dbReference type="RefSeq" id="WP_126803640.1">
    <property type="nucleotide sequence ID" value="NZ_PIPL01000001.1"/>
</dbReference>
<feature type="transmembrane region" description="Helical" evidence="1">
    <location>
        <begin position="39"/>
        <end position="55"/>
    </location>
</feature>